<keyword evidence="2 7" id="KW-0699">rRNA-binding</keyword>
<dbReference type="eggNOG" id="COG0096">
    <property type="taxonomic scope" value="Bacteria"/>
</dbReference>
<comment type="caution">
    <text evidence="9">The sequence shown here is derived from an EMBL/GenBank/DDBJ whole genome shotgun (WGS) entry which is preliminary data.</text>
</comment>
<protein>
    <recommendedName>
        <fullName evidence="6 7">Small ribosomal subunit protein uS8</fullName>
    </recommendedName>
</protein>
<dbReference type="SUPFAM" id="SSF56047">
    <property type="entry name" value="Ribosomal protein S8"/>
    <property type="match status" value="1"/>
</dbReference>
<sequence>MYVTDPIADMLTRIRNANIAYHEVVDIPMSNMKHRIARVLKDEGYIKNYKVINDPGKPYQMLRIYLHYGPNKERVIQGLRRVSKPGRRIYVNSRDLPKVMGGLGVAIISTSSGLMTDAEARKKGLGGEVLCYVW</sequence>
<dbReference type="Gene3D" id="3.30.1490.10">
    <property type="match status" value="1"/>
</dbReference>
<keyword evidence="5 7" id="KW-0687">Ribonucleoprotein</keyword>
<dbReference type="FunFam" id="3.30.1370.30:FF:000002">
    <property type="entry name" value="30S ribosomal protein S8"/>
    <property type="match status" value="1"/>
</dbReference>
<dbReference type="RefSeq" id="WP_009201473.1">
    <property type="nucleotide sequence ID" value="NZ_ACJX03000001.1"/>
</dbReference>
<dbReference type="Pfam" id="PF00410">
    <property type="entry name" value="Ribosomal_S8"/>
    <property type="match status" value="1"/>
</dbReference>
<dbReference type="InterPro" id="IPR000630">
    <property type="entry name" value="Ribosomal_uS8"/>
</dbReference>
<evidence type="ECO:0000313" key="9">
    <source>
        <dbReference type="EMBL" id="KRT35825.1"/>
    </source>
</evidence>
<comment type="similarity">
    <text evidence="1 7 8">Belongs to the universal ribosomal protein uS8 family.</text>
</comment>
<dbReference type="InterPro" id="IPR035987">
    <property type="entry name" value="Ribosomal_uS8_sf"/>
</dbReference>
<keyword evidence="4 7" id="KW-0689">Ribosomal protein</keyword>
<evidence type="ECO:0000256" key="6">
    <source>
        <dbReference type="ARBA" id="ARBA00035258"/>
    </source>
</evidence>
<organism evidence="9 10">
    <name type="scientific">Acetomicrobium hydrogeniformans ATCC BAA-1850</name>
    <dbReference type="NCBI Taxonomy" id="592015"/>
    <lineage>
        <taxon>Bacteria</taxon>
        <taxon>Thermotogati</taxon>
        <taxon>Synergistota</taxon>
        <taxon>Synergistia</taxon>
        <taxon>Synergistales</taxon>
        <taxon>Acetomicrobiaceae</taxon>
        <taxon>Acetomicrobium</taxon>
    </lineage>
</organism>
<dbReference type="PROSITE" id="PS00053">
    <property type="entry name" value="RIBOSOMAL_S8"/>
    <property type="match status" value="1"/>
</dbReference>
<dbReference type="STRING" id="592015.HMPREF1705_03079"/>
<dbReference type="PANTHER" id="PTHR11758">
    <property type="entry name" value="40S RIBOSOMAL PROTEIN S15A"/>
    <property type="match status" value="1"/>
</dbReference>
<comment type="function">
    <text evidence="7">One of the primary rRNA binding proteins, it binds directly to 16S rRNA central domain where it helps coordinate assembly of the platform of the 30S subunit.</text>
</comment>
<dbReference type="FunFam" id="3.30.1490.10:FF:000001">
    <property type="entry name" value="30S ribosomal protein S8"/>
    <property type="match status" value="1"/>
</dbReference>
<dbReference type="HAMAP" id="MF_01302_B">
    <property type="entry name" value="Ribosomal_uS8_B"/>
    <property type="match status" value="1"/>
</dbReference>
<dbReference type="AlphaFoldDB" id="A0A0T5XBZ8"/>
<dbReference type="Gene3D" id="3.30.1370.30">
    <property type="match status" value="1"/>
</dbReference>
<comment type="subunit">
    <text evidence="7">Part of the 30S ribosomal subunit. Contacts proteins S5 and S12.</text>
</comment>
<dbReference type="GO" id="GO:1990904">
    <property type="term" value="C:ribonucleoprotein complex"/>
    <property type="evidence" value="ECO:0007669"/>
    <property type="project" value="UniProtKB-KW"/>
</dbReference>
<dbReference type="GO" id="GO:0003735">
    <property type="term" value="F:structural constituent of ribosome"/>
    <property type="evidence" value="ECO:0007669"/>
    <property type="project" value="InterPro"/>
</dbReference>
<dbReference type="GO" id="GO:0019843">
    <property type="term" value="F:rRNA binding"/>
    <property type="evidence" value="ECO:0007669"/>
    <property type="project" value="UniProtKB-UniRule"/>
</dbReference>
<name>A0A0T5XBZ8_9BACT</name>
<dbReference type="GO" id="GO:0005737">
    <property type="term" value="C:cytoplasm"/>
    <property type="evidence" value="ECO:0007669"/>
    <property type="project" value="UniProtKB-ARBA"/>
</dbReference>
<reference evidence="10" key="1">
    <citation type="submission" date="2012-09" db="EMBL/GenBank/DDBJ databases">
        <authorList>
            <person name="Weinstock G."/>
            <person name="Sodergren E."/>
            <person name="Clifton S."/>
            <person name="Fulton L."/>
            <person name="Fulton B."/>
            <person name="Courtney L."/>
            <person name="Fronick C."/>
            <person name="Harrison M."/>
            <person name="Strong C."/>
            <person name="Farmer C."/>
            <person name="Delehaunty K."/>
            <person name="Markovic C."/>
            <person name="Hall O."/>
            <person name="Minx P."/>
            <person name="Tomlinson C."/>
            <person name="Mitreva M."/>
            <person name="Nelson J."/>
            <person name="Hou S."/>
            <person name="Wollam A."/>
            <person name="Pepin K.H."/>
            <person name="Johnson M."/>
            <person name="Bhonagiri V."/>
            <person name="Nash W.E."/>
            <person name="Suruliraj S."/>
            <person name="Warren W."/>
            <person name="Chinwalla A."/>
            <person name="Mardis E.R."/>
            <person name="Wilson R.K."/>
        </authorList>
    </citation>
    <scope>NUCLEOTIDE SEQUENCE [LARGE SCALE GENOMIC DNA]</scope>
    <source>
        <strain evidence="10">OS1</strain>
    </source>
</reference>
<dbReference type="InterPro" id="IPR047863">
    <property type="entry name" value="Ribosomal_uS8_CS"/>
</dbReference>
<evidence type="ECO:0000256" key="5">
    <source>
        <dbReference type="ARBA" id="ARBA00023274"/>
    </source>
</evidence>
<evidence type="ECO:0000256" key="4">
    <source>
        <dbReference type="ARBA" id="ARBA00022980"/>
    </source>
</evidence>
<proteinExistence type="inferred from homology"/>
<dbReference type="Proteomes" id="UP000005273">
    <property type="component" value="Unassembled WGS sequence"/>
</dbReference>
<keyword evidence="3 7" id="KW-0694">RNA-binding</keyword>
<dbReference type="OrthoDB" id="9802617at2"/>
<dbReference type="GO" id="GO:0006412">
    <property type="term" value="P:translation"/>
    <property type="evidence" value="ECO:0007669"/>
    <property type="project" value="UniProtKB-UniRule"/>
</dbReference>
<evidence type="ECO:0000256" key="2">
    <source>
        <dbReference type="ARBA" id="ARBA00022730"/>
    </source>
</evidence>
<gene>
    <name evidence="7" type="primary">rpsH</name>
    <name evidence="9" type="ORF">HMPREF1705_03079</name>
</gene>
<evidence type="ECO:0000256" key="1">
    <source>
        <dbReference type="ARBA" id="ARBA00006471"/>
    </source>
</evidence>
<evidence type="ECO:0000256" key="3">
    <source>
        <dbReference type="ARBA" id="ARBA00022884"/>
    </source>
</evidence>
<evidence type="ECO:0000256" key="7">
    <source>
        <dbReference type="HAMAP-Rule" id="MF_01302"/>
    </source>
</evidence>
<dbReference type="GO" id="GO:0005840">
    <property type="term" value="C:ribosome"/>
    <property type="evidence" value="ECO:0007669"/>
    <property type="project" value="UniProtKB-KW"/>
</dbReference>
<keyword evidence="10" id="KW-1185">Reference proteome</keyword>
<evidence type="ECO:0000313" key="10">
    <source>
        <dbReference type="Proteomes" id="UP000005273"/>
    </source>
</evidence>
<dbReference type="NCBIfam" id="NF001109">
    <property type="entry name" value="PRK00136.1"/>
    <property type="match status" value="1"/>
</dbReference>
<dbReference type="EMBL" id="ACJX03000001">
    <property type="protein sequence ID" value="KRT35825.1"/>
    <property type="molecule type" value="Genomic_DNA"/>
</dbReference>
<accession>A0A0T5XBZ8</accession>
<evidence type="ECO:0000256" key="8">
    <source>
        <dbReference type="RuleBase" id="RU003660"/>
    </source>
</evidence>